<evidence type="ECO:0000256" key="1">
    <source>
        <dbReference type="ARBA" id="ARBA00004099"/>
    </source>
</evidence>
<dbReference type="Pfam" id="PF03998">
    <property type="entry name" value="Utp11"/>
    <property type="match status" value="1"/>
</dbReference>
<dbReference type="Proteomes" id="UP000242474">
    <property type="component" value="Unassembled WGS sequence"/>
</dbReference>
<dbReference type="PANTHER" id="PTHR12838">
    <property type="entry name" value="U3 SMALL NUCLEOLAR RNA-ASSOCIATED PROTEIN 11"/>
    <property type="match status" value="1"/>
</dbReference>
<comment type="subunit">
    <text evidence="6">Component of the ribosomal small subunit (SSU) processome.</text>
</comment>
<name>A0A2G5BHM8_COERN</name>
<dbReference type="OrthoDB" id="29058at2759"/>
<dbReference type="GO" id="GO:0006364">
    <property type="term" value="P:rRNA processing"/>
    <property type="evidence" value="ECO:0007669"/>
    <property type="project" value="UniProtKB-UniRule"/>
</dbReference>
<evidence type="ECO:0000256" key="5">
    <source>
        <dbReference type="ARBA" id="ARBA00023242"/>
    </source>
</evidence>
<comment type="similarity">
    <text evidence="3 6">Belongs to the UTP11 family.</text>
</comment>
<evidence type="ECO:0000256" key="7">
    <source>
        <dbReference type="SAM" id="MobiDB-lite"/>
    </source>
</evidence>
<keyword evidence="5 6" id="KW-0539">Nucleus</keyword>
<evidence type="ECO:0000313" key="8">
    <source>
        <dbReference type="EMBL" id="PIA18482.1"/>
    </source>
</evidence>
<evidence type="ECO:0000256" key="6">
    <source>
        <dbReference type="PIRNR" id="PIRNR015952"/>
    </source>
</evidence>
<keyword evidence="9" id="KW-1185">Reference proteome</keyword>
<comment type="function">
    <text evidence="1 6">Involved in nucleolar processing of pre-18S ribosomal RNA.</text>
</comment>
<keyword evidence="4 6" id="KW-0698">rRNA processing</keyword>
<protein>
    <recommendedName>
        <fullName evidence="6">U3 small nucleolar RNA-associated protein 11</fullName>
        <shortName evidence="6">U3 snoRNA-associated protein 11</shortName>
    </recommendedName>
</protein>
<dbReference type="STRING" id="763665.A0A2G5BHM8"/>
<evidence type="ECO:0000256" key="4">
    <source>
        <dbReference type="ARBA" id="ARBA00022552"/>
    </source>
</evidence>
<feature type="region of interest" description="Disordered" evidence="7">
    <location>
        <begin position="1"/>
        <end position="25"/>
    </location>
</feature>
<accession>A0A2G5BHM8</accession>
<organism evidence="8 9">
    <name type="scientific">Coemansia reversa (strain ATCC 12441 / NRRL 1564)</name>
    <dbReference type="NCBI Taxonomy" id="763665"/>
    <lineage>
        <taxon>Eukaryota</taxon>
        <taxon>Fungi</taxon>
        <taxon>Fungi incertae sedis</taxon>
        <taxon>Zoopagomycota</taxon>
        <taxon>Kickxellomycotina</taxon>
        <taxon>Kickxellomycetes</taxon>
        <taxon>Kickxellales</taxon>
        <taxon>Kickxellaceae</taxon>
        <taxon>Coemansia</taxon>
    </lineage>
</organism>
<dbReference type="AlphaFoldDB" id="A0A2G5BHM8"/>
<proteinExistence type="inferred from homology"/>
<reference evidence="8 9" key="1">
    <citation type="journal article" date="2015" name="Genome Biol. Evol.">
        <title>Phylogenomic analyses indicate that early fungi evolved digesting cell walls of algal ancestors of land plants.</title>
        <authorList>
            <person name="Chang Y."/>
            <person name="Wang S."/>
            <person name="Sekimoto S."/>
            <person name="Aerts A.L."/>
            <person name="Choi C."/>
            <person name="Clum A."/>
            <person name="LaButti K.M."/>
            <person name="Lindquist E.A."/>
            <person name="Yee Ngan C."/>
            <person name="Ohm R.A."/>
            <person name="Salamov A.A."/>
            <person name="Grigoriev I.V."/>
            <person name="Spatafora J.W."/>
            <person name="Berbee M.L."/>
        </authorList>
    </citation>
    <scope>NUCLEOTIDE SEQUENCE [LARGE SCALE GENOMIC DNA]</scope>
    <source>
        <strain evidence="8 9">NRRL 1564</strain>
    </source>
</reference>
<dbReference type="GO" id="GO:0032040">
    <property type="term" value="C:small-subunit processome"/>
    <property type="evidence" value="ECO:0007669"/>
    <property type="project" value="UniProtKB-UniRule"/>
</dbReference>
<gene>
    <name evidence="8" type="ORF">COEREDRAFT_79923</name>
</gene>
<comment type="subcellular location">
    <subcellularLocation>
        <location evidence="2 6">Nucleus</location>
        <location evidence="2 6">Nucleolus</location>
    </subcellularLocation>
</comment>
<sequence>MVSSLKKFAPRREHKERGQISSRKHLGHLEKHKDYVLRAQDYREKQRVLKRLRERAATRNPDEFYFNMERSQMKDGVHIEERRQALTMEVQRLMDTQDVTYVKMQRDINRRKIEKLQSELHIADTPQGSHLGPRHTVFVDSEEEVRKFKAAEHFNTLPEFIDRKYNRPKIEALESGDIARPTGSMLKKAVKTRVERLQELKDRLEREEQLRCAESEMLLRRSLKEKGARKKVGKDRLGLAIYKWKAERKK</sequence>
<evidence type="ECO:0000256" key="2">
    <source>
        <dbReference type="ARBA" id="ARBA00004604"/>
    </source>
</evidence>
<dbReference type="EMBL" id="KZ303490">
    <property type="protein sequence ID" value="PIA18482.1"/>
    <property type="molecule type" value="Genomic_DNA"/>
</dbReference>
<evidence type="ECO:0000313" key="9">
    <source>
        <dbReference type="Proteomes" id="UP000242474"/>
    </source>
</evidence>
<evidence type="ECO:0000256" key="3">
    <source>
        <dbReference type="ARBA" id="ARBA00008105"/>
    </source>
</evidence>
<dbReference type="PANTHER" id="PTHR12838:SF0">
    <property type="entry name" value="U3 SMALL NUCLEOLAR RNA-ASSOCIATED PROTEIN 11-RELATED"/>
    <property type="match status" value="1"/>
</dbReference>
<dbReference type="PIRSF" id="PIRSF015952">
    <property type="entry name" value="U3snoRNP11"/>
    <property type="match status" value="1"/>
</dbReference>
<dbReference type="InterPro" id="IPR007144">
    <property type="entry name" value="SSU_processome_Utp11"/>
</dbReference>